<sequence length="131" mass="15118">MAKSTSEKYYPPEDHSFEAAVWRRKMHQLLWTFLATHPKAEKREWPLFKARPMLPESYCYACEEGGGCDRCPIKNWGDGTDNCLTTSPDGSYYEQWLEADPTTKKGRASRKSLALKIARAWPAPKIEDFNK</sequence>
<reference evidence="1" key="1">
    <citation type="submission" date="2020-03" db="EMBL/GenBank/DDBJ databases">
        <title>The deep terrestrial virosphere.</title>
        <authorList>
            <person name="Holmfeldt K."/>
            <person name="Nilsson E."/>
            <person name="Simone D."/>
            <person name="Lopez-Fernandez M."/>
            <person name="Wu X."/>
            <person name="de Brujin I."/>
            <person name="Lundin D."/>
            <person name="Andersson A."/>
            <person name="Bertilsson S."/>
            <person name="Dopson M."/>
        </authorList>
    </citation>
    <scope>NUCLEOTIDE SEQUENCE</scope>
    <source>
        <strain evidence="1">MM415B01653</strain>
    </source>
</reference>
<accession>A0A6M3IIP8</accession>
<protein>
    <submittedName>
        <fullName evidence="1">Uncharacterized protein</fullName>
    </submittedName>
</protein>
<proteinExistence type="predicted"/>
<gene>
    <name evidence="1" type="ORF">MM415B01653_0010</name>
</gene>
<dbReference type="AlphaFoldDB" id="A0A6M3IIP8"/>
<dbReference type="EMBL" id="MT141270">
    <property type="protein sequence ID" value="QJA57386.1"/>
    <property type="molecule type" value="Genomic_DNA"/>
</dbReference>
<evidence type="ECO:0000313" key="1">
    <source>
        <dbReference type="EMBL" id="QJA57386.1"/>
    </source>
</evidence>
<name>A0A6M3IIP8_9ZZZZ</name>
<organism evidence="1">
    <name type="scientific">viral metagenome</name>
    <dbReference type="NCBI Taxonomy" id="1070528"/>
    <lineage>
        <taxon>unclassified sequences</taxon>
        <taxon>metagenomes</taxon>
        <taxon>organismal metagenomes</taxon>
    </lineage>
</organism>